<dbReference type="EMBL" id="JAVRBK010000002">
    <property type="protein sequence ID" value="KAK5648152.1"/>
    <property type="molecule type" value="Genomic_DNA"/>
</dbReference>
<evidence type="ECO:0000313" key="2">
    <source>
        <dbReference type="Proteomes" id="UP001329430"/>
    </source>
</evidence>
<organism evidence="1 2">
    <name type="scientific">Pyrocoelia pectoralis</name>
    <dbReference type="NCBI Taxonomy" id="417401"/>
    <lineage>
        <taxon>Eukaryota</taxon>
        <taxon>Metazoa</taxon>
        <taxon>Ecdysozoa</taxon>
        <taxon>Arthropoda</taxon>
        <taxon>Hexapoda</taxon>
        <taxon>Insecta</taxon>
        <taxon>Pterygota</taxon>
        <taxon>Neoptera</taxon>
        <taxon>Endopterygota</taxon>
        <taxon>Coleoptera</taxon>
        <taxon>Polyphaga</taxon>
        <taxon>Elateriformia</taxon>
        <taxon>Elateroidea</taxon>
        <taxon>Lampyridae</taxon>
        <taxon>Lampyrinae</taxon>
        <taxon>Pyrocoelia</taxon>
    </lineage>
</organism>
<name>A0AAN7ZMC5_9COLE</name>
<reference evidence="1 2" key="1">
    <citation type="journal article" date="2024" name="Insects">
        <title>An Improved Chromosome-Level Genome Assembly of the Firefly Pyrocoelia pectoralis.</title>
        <authorList>
            <person name="Fu X."/>
            <person name="Meyer-Rochow V.B."/>
            <person name="Ballantyne L."/>
            <person name="Zhu X."/>
        </authorList>
    </citation>
    <scope>NUCLEOTIDE SEQUENCE [LARGE SCALE GENOMIC DNA]</scope>
    <source>
        <strain evidence="1">XCY_ONT2</strain>
    </source>
</reference>
<keyword evidence="2" id="KW-1185">Reference proteome</keyword>
<gene>
    <name evidence="1" type="ORF">RI129_003044</name>
</gene>
<dbReference type="AlphaFoldDB" id="A0AAN7ZMC5"/>
<dbReference type="Proteomes" id="UP001329430">
    <property type="component" value="Chromosome 2"/>
</dbReference>
<evidence type="ECO:0000313" key="1">
    <source>
        <dbReference type="EMBL" id="KAK5648152.1"/>
    </source>
</evidence>
<accession>A0AAN7ZMC5</accession>
<sequence length="74" mass="8633">MVQSNIPLNKLQNNCFKSFWEEYSKKHVPDESTLRKNYVSSVYDETIQKIKELIGSHCIWFTVDETTDACGRST</sequence>
<protein>
    <submittedName>
        <fullName evidence="1">Uncharacterized protein</fullName>
    </submittedName>
</protein>
<proteinExistence type="predicted"/>
<comment type="caution">
    <text evidence="1">The sequence shown here is derived from an EMBL/GenBank/DDBJ whole genome shotgun (WGS) entry which is preliminary data.</text>
</comment>